<reference evidence="1" key="1">
    <citation type="submission" date="2024-07" db="EMBL/GenBank/DDBJ databases">
        <title>Metagenome and Metagenome-Assembled Genomes of Archaea from a hot spring from the geothermal field of Los Azufres, Mexico.</title>
        <authorList>
            <person name="Marin-Paredes R."/>
            <person name="Martinez-Romero E."/>
            <person name="Servin-Garciduenas L.E."/>
        </authorList>
    </citation>
    <scope>NUCLEOTIDE SEQUENCE</scope>
    <source>
        <strain evidence="1">AZ1-454</strain>
    </source>
</reference>
<evidence type="ECO:0000313" key="2">
    <source>
        <dbReference type="Proteomes" id="UP000053480"/>
    </source>
</evidence>
<accession>A0ACC6TR15</accession>
<protein>
    <submittedName>
        <fullName evidence="1">DUF364 domain-containing protein</fullName>
    </submittedName>
</protein>
<sequence length="69" mass="7692">MTASTIINKSIDRVLELSRSAYTILVGPTTPTLEGMFDFGMNMLAGTKVNRPQSFIKKIKPRIHDDPAR</sequence>
<name>A0ACC6TR15_9CREN</name>
<gene>
    <name evidence="1" type="ORF">TQ35_0008615</name>
</gene>
<dbReference type="EMBL" id="JZWS03000018">
    <property type="protein sequence ID" value="MEW9492244.1"/>
    <property type="molecule type" value="Genomic_DNA"/>
</dbReference>
<proteinExistence type="predicted"/>
<evidence type="ECO:0000313" key="1">
    <source>
        <dbReference type="EMBL" id="MEW9492244.1"/>
    </source>
</evidence>
<dbReference type="Proteomes" id="UP000053480">
    <property type="component" value="Unassembled WGS sequence"/>
</dbReference>
<comment type="caution">
    <text evidence="1">The sequence shown here is derived from an EMBL/GenBank/DDBJ whole genome shotgun (WGS) entry which is preliminary data.</text>
</comment>
<organism evidence="1 2">
    <name type="scientific">Candidatus Aramenus sulfurataquae</name>
    <dbReference type="NCBI Taxonomy" id="1326980"/>
    <lineage>
        <taxon>Archaea</taxon>
        <taxon>Thermoproteota</taxon>
        <taxon>Thermoprotei</taxon>
        <taxon>Sulfolobales</taxon>
        <taxon>Sulfolobaceae</taxon>
        <taxon>Candidatus Aramenus</taxon>
    </lineage>
</organism>